<name>A0A8J6HGP8_TENMO</name>
<comment type="caution">
    <text evidence="2">The sequence shown here is derived from an EMBL/GenBank/DDBJ whole genome shotgun (WGS) entry which is preliminary data.</text>
</comment>
<keyword evidence="3" id="KW-1185">Reference proteome</keyword>
<accession>A0A8J6HGP8</accession>
<sequence length="378" mass="42698">MRKMNLQEIPTKENIVSNKQYNKYMTLLANLQPVFMGQATAAIREQYSAEELSFAAEIKYRASGHLDAAKVLKDIGQGSPSRASDYRNSVTSIRENIITEHNFKASQIYNADEIGLYWRAMPKRTLAHDTEKSAAGFKMNKDRITVLCCANASDAIYEFAHAWNGVKDLNIKRAFSKIMTLEDEIENTDLIIEEELNSSALTTIVSQNENFKNVEENEIEEWINRNGTPSPAPCRKRKLQGDSSEKAMEDAAGAIKEMSTILYDKKQKKREQQQYQCKHHYDVFAEFVASKLKQMNSDVTQDIEEQITTLLYRGIRESKNDCISSIMMRGSNHGRRLQSATFRDCVGCSSSTCNSPVCSLGCTARPQPPQKKTATARV</sequence>
<evidence type="ECO:0000256" key="1">
    <source>
        <dbReference type="SAM" id="MobiDB-lite"/>
    </source>
</evidence>
<organism evidence="2 3">
    <name type="scientific">Tenebrio molitor</name>
    <name type="common">Yellow mealworm beetle</name>
    <dbReference type="NCBI Taxonomy" id="7067"/>
    <lineage>
        <taxon>Eukaryota</taxon>
        <taxon>Metazoa</taxon>
        <taxon>Ecdysozoa</taxon>
        <taxon>Arthropoda</taxon>
        <taxon>Hexapoda</taxon>
        <taxon>Insecta</taxon>
        <taxon>Pterygota</taxon>
        <taxon>Neoptera</taxon>
        <taxon>Endopterygota</taxon>
        <taxon>Coleoptera</taxon>
        <taxon>Polyphaga</taxon>
        <taxon>Cucujiformia</taxon>
        <taxon>Tenebrionidae</taxon>
        <taxon>Tenebrio</taxon>
    </lineage>
</organism>
<feature type="region of interest" description="Disordered" evidence="1">
    <location>
        <begin position="224"/>
        <end position="243"/>
    </location>
</feature>
<dbReference type="EMBL" id="JABDTM020017602">
    <property type="protein sequence ID" value="KAH0818470.1"/>
    <property type="molecule type" value="Genomic_DNA"/>
</dbReference>
<reference evidence="2" key="1">
    <citation type="journal article" date="2020" name="J Insects Food Feed">
        <title>The yellow mealworm (Tenebrio molitor) genome: a resource for the emerging insects as food and feed industry.</title>
        <authorList>
            <person name="Eriksson T."/>
            <person name="Andere A."/>
            <person name="Kelstrup H."/>
            <person name="Emery V."/>
            <person name="Picard C."/>
        </authorList>
    </citation>
    <scope>NUCLEOTIDE SEQUENCE</scope>
    <source>
        <strain evidence="2">Stoneville</strain>
        <tissue evidence="2">Whole head</tissue>
    </source>
</reference>
<reference evidence="2" key="2">
    <citation type="submission" date="2021-08" db="EMBL/GenBank/DDBJ databases">
        <authorList>
            <person name="Eriksson T."/>
        </authorList>
    </citation>
    <scope>NUCLEOTIDE SEQUENCE</scope>
    <source>
        <strain evidence="2">Stoneville</strain>
        <tissue evidence="2">Whole head</tissue>
    </source>
</reference>
<protein>
    <submittedName>
        <fullName evidence="2">Uncharacterized protein</fullName>
    </submittedName>
</protein>
<evidence type="ECO:0000313" key="2">
    <source>
        <dbReference type="EMBL" id="KAH0818470.1"/>
    </source>
</evidence>
<proteinExistence type="predicted"/>
<gene>
    <name evidence="2" type="ORF">GEV33_004321</name>
</gene>
<evidence type="ECO:0000313" key="3">
    <source>
        <dbReference type="Proteomes" id="UP000719412"/>
    </source>
</evidence>
<dbReference type="Proteomes" id="UP000719412">
    <property type="component" value="Unassembled WGS sequence"/>
</dbReference>
<dbReference type="AlphaFoldDB" id="A0A8J6HGP8"/>